<keyword evidence="1" id="KW-1133">Transmembrane helix</keyword>
<reference evidence="3 4" key="1">
    <citation type="submission" date="2020-08" db="EMBL/GenBank/DDBJ databases">
        <title>Bridging the membrane lipid divide: bacteria of the FCB group superphylum have the potential to synthesize archaeal ether lipids.</title>
        <authorList>
            <person name="Villanueva L."/>
            <person name="Von Meijenfeldt F.A.B."/>
            <person name="Westbye A.B."/>
            <person name="Yadav S."/>
            <person name="Hopmans E.C."/>
            <person name="Dutilh B.E."/>
            <person name="Sinninghe Damste J.S."/>
        </authorList>
    </citation>
    <scope>NUCLEOTIDE SEQUENCE [LARGE SCALE GENOMIC DNA]</scope>
    <source>
        <strain evidence="3">NIOZ-UU36</strain>
    </source>
</reference>
<keyword evidence="1" id="KW-0812">Transmembrane</keyword>
<dbReference type="SUPFAM" id="SSF81606">
    <property type="entry name" value="PP2C-like"/>
    <property type="match status" value="1"/>
</dbReference>
<dbReference type="AlphaFoldDB" id="A0A8J6TIL3"/>
<feature type="transmembrane region" description="Helical" evidence="1">
    <location>
        <begin position="282"/>
        <end position="304"/>
    </location>
</feature>
<dbReference type="PROSITE" id="PS51746">
    <property type="entry name" value="PPM_2"/>
    <property type="match status" value="1"/>
</dbReference>
<comment type="caution">
    <text evidence="3">The sequence shown here is derived from an EMBL/GenBank/DDBJ whole genome shotgun (WGS) entry which is preliminary data.</text>
</comment>
<keyword evidence="1" id="KW-0472">Membrane</keyword>
<name>A0A8J6TIL3_9CHLR</name>
<sequence>MIPSERAHLFVAALSHKGMKEGKNNEDRYAISSYFSGKDNATPVLFAIVSDGIGGHQAGEVAAEMVVDYVSQAIAESNTQEPTEIIRKAVEGANQAVANLAKEDSEKQGMGATVVCVWVIGNRLFAGAVGDSRLYLMRGAAIQQLTTDHTWIQEALDTGILTPEQAHEHPNAHVIRQYVGSINPPEVDFRLRLPSAKNSEAKKSNQGFRLKRGDALLLCTDGLTDLVRNDEILDIVRTSSDLDSAAERLINTANQRGGHDNSTVILLSVPENIKKLKKEFPLPLIIGGVIAFLIAISALIGFIWSIGKPPVTPTVIAPPGSTLAATTTANTPTLLPTETPTPHPTLGATYTAWPTNEP</sequence>
<dbReference type="SMART" id="SM00331">
    <property type="entry name" value="PP2C_SIG"/>
    <property type="match status" value="1"/>
</dbReference>
<dbReference type="GO" id="GO:0004722">
    <property type="term" value="F:protein serine/threonine phosphatase activity"/>
    <property type="evidence" value="ECO:0007669"/>
    <property type="project" value="InterPro"/>
</dbReference>
<proteinExistence type="predicted"/>
<dbReference type="EMBL" id="JACNJN010000062">
    <property type="protein sequence ID" value="MBC8334377.1"/>
    <property type="molecule type" value="Genomic_DNA"/>
</dbReference>
<feature type="domain" description="PPM-type phosphatase" evidence="2">
    <location>
        <begin position="11"/>
        <end position="269"/>
    </location>
</feature>
<dbReference type="InterPro" id="IPR036457">
    <property type="entry name" value="PPM-type-like_dom_sf"/>
</dbReference>
<dbReference type="PANTHER" id="PTHR47992">
    <property type="entry name" value="PROTEIN PHOSPHATASE"/>
    <property type="match status" value="1"/>
</dbReference>
<dbReference type="InterPro" id="IPR001932">
    <property type="entry name" value="PPM-type_phosphatase-like_dom"/>
</dbReference>
<evidence type="ECO:0000313" key="4">
    <source>
        <dbReference type="Proteomes" id="UP000614469"/>
    </source>
</evidence>
<dbReference type="Gene3D" id="3.60.40.10">
    <property type="entry name" value="PPM-type phosphatase domain"/>
    <property type="match status" value="1"/>
</dbReference>
<dbReference type="SMART" id="SM00332">
    <property type="entry name" value="PP2Cc"/>
    <property type="match status" value="1"/>
</dbReference>
<dbReference type="InterPro" id="IPR015655">
    <property type="entry name" value="PP2C"/>
</dbReference>
<evidence type="ECO:0000313" key="3">
    <source>
        <dbReference type="EMBL" id="MBC8334377.1"/>
    </source>
</evidence>
<accession>A0A8J6TIL3</accession>
<protein>
    <submittedName>
        <fullName evidence="3">Serine/threonine-protein phosphatase</fullName>
    </submittedName>
</protein>
<organism evidence="3 4">
    <name type="scientific">Candidatus Desulfolinea nitratireducens</name>
    <dbReference type="NCBI Taxonomy" id="2841698"/>
    <lineage>
        <taxon>Bacteria</taxon>
        <taxon>Bacillati</taxon>
        <taxon>Chloroflexota</taxon>
        <taxon>Anaerolineae</taxon>
        <taxon>Anaerolineales</taxon>
        <taxon>Anaerolineales incertae sedis</taxon>
        <taxon>Candidatus Desulfolinea</taxon>
    </lineage>
</organism>
<evidence type="ECO:0000256" key="1">
    <source>
        <dbReference type="SAM" id="Phobius"/>
    </source>
</evidence>
<gene>
    <name evidence="3" type="ORF">H8E29_03850</name>
</gene>
<dbReference type="Proteomes" id="UP000614469">
    <property type="component" value="Unassembled WGS sequence"/>
</dbReference>
<dbReference type="CDD" id="cd00143">
    <property type="entry name" value="PP2Cc"/>
    <property type="match status" value="1"/>
</dbReference>
<evidence type="ECO:0000259" key="2">
    <source>
        <dbReference type="PROSITE" id="PS51746"/>
    </source>
</evidence>
<dbReference type="Pfam" id="PF13672">
    <property type="entry name" value="PP2C_2"/>
    <property type="match status" value="1"/>
</dbReference>